<dbReference type="SUPFAM" id="SSF52540">
    <property type="entry name" value="P-loop containing nucleoside triphosphate hydrolases"/>
    <property type="match status" value="1"/>
</dbReference>
<dbReference type="GO" id="GO:0005829">
    <property type="term" value="C:cytosol"/>
    <property type="evidence" value="ECO:0007669"/>
    <property type="project" value="TreeGrafter"/>
</dbReference>
<name>A0A2T2XJ20_9FIRM</name>
<dbReference type="GO" id="GO:0003677">
    <property type="term" value="F:DNA binding"/>
    <property type="evidence" value="ECO:0007669"/>
    <property type="project" value="InterPro"/>
</dbReference>
<gene>
    <name evidence="3" type="ORF">C7B46_05045</name>
</gene>
<dbReference type="InterPro" id="IPR027417">
    <property type="entry name" value="P-loop_NTPase"/>
</dbReference>
<protein>
    <submittedName>
        <fullName evidence="3">DNA helicase</fullName>
    </submittedName>
</protein>
<dbReference type="PANTHER" id="PTHR47396">
    <property type="entry name" value="TYPE I RESTRICTION ENZYME ECOKI R PROTEIN"/>
    <property type="match status" value="1"/>
</dbReference>
<comment type="caution">
    <text evidence="3">The sequence shown here is derived from an EMBL/GenBank/DDBJ whole genome shotgun (WGS) entry which is preliminary data.</text>
</comment>
<dbReference type="InterPro" id="IPR006935">
    <property type="entry name" value="Helicase/UvrB_N"/>
</dbReference>
<feature type="domain" description="Helicase ATP-binding" evidence="1">
    <location>
        <begin position="226"/>
        <end position="374"/>
    </location>
</feature>
<organism evidence="3 4">
    <name type="scientific">Sulfobacillus benefaciens</name>
    <dbReference type="NCBI Taxonomy" id="453960"/>
    <lineage>
        <taxon>Bacteria</taxon>
        <taxon>Bacillati</taxon>
        <taxon>Bacillota</taxon>
        <taxon>Clostridia</taxon>
        <taxon>Eubacteriales</taxon>
        <taxon>Clostridiales Family XVII. Incertae Sedis</taxon>
        <taxon>Sulfobacillus</taxon>
    </lineage>
</organism>
<keyword evidence="3" id="KW-0347">Helicase</keyword>
<dbReference type="AlphaFoldDB" id="A0A2T2XJ20"/>
<dbReference type="Pfam" id="PF04851">
    <property type="entry name" value="ResIII"/>
    <property type="match status" value="1"/>
</dbReference>
<evidence type="ECO:0000313" key="3">
    <source>
        <dbReference type="EMBL" id="PSR34504.1"/>
    </source>
</evidence>
<dbReference type="EMBL" id="PXYW01000008">
    <property type="protein sequence ID" value="PSR34504.1"/>
    <property type="molecule type" value="Genomic_DNA"/>
</dbReference>
<dbReference type="InterPro" id="IPR014001">
    <property type="entry name" value="Helicase_ATP-bd"/>
</dbReference>
<evidence type="ECO:0000259" key="2">
    <source>
        <dbReference type="PROSITE" id="PS51194"/>
    </source>
</evidence>
<dbReference type="Gene3D" id="3.30.870.10">
    <property type="entry name" value="Endonuclease Chain A"/>
    <property type="match status" value="1"/>
</dbReference>
<dbReference type="InterPro" id="IPR001650">
    <property type="entry name" value="Helicase_C-like"/>
</dbReference>
<keyword evidence="3" id="KW-0067">ATP-binding</keyword>
<sequence length="814" mass="93863">MTDPRLVTHNLAQVLQTQLAQSRAAYWLVAFTMASGVEILLPHLKMAMEHGTDVKILTGDYLYVTEPEALALLLEEMPTAEIRIWMSQGQSFHAKSYLFEHQVGDYTSIVGSSNWSRSALTGGVEWNLMVRGSDLDSINRFMHMFYADRTVPLNRVTLTRYQEEREQFRASSPDWIREWTRAESARVMIEGWWEDLLPDYGPLTAHGATRLMPRPAQVEALKALQATQAEGYQKALVVLPTGLGKTYLAAFFAKAFQRILFVAHREEILNQALQSFQQVLPQRRIAKYRGKPEDLHADGLFASVYTLAGAAHRNRFNPSDFDLVIIDEFHHAAASSYQKILQHFRPKFLLGLTATPDRTDGRDIFGLCEGNLAYRLTLPEAINRQWLAPFWYYGVYDPIDYTSIRWRQTHYDEEELLRMQTQSSHAEVVYRAWQTHHLTKTLGFCSSVRHAQFLSEIFQQKGIRSAWVDGESGMARRRQIIRDLERGELDIVFSVDLFNEGIDIPVVDTILLVRPTQSSIVFIQQLGRGLRLSSGKSHCVVIDLIGNYRNADAKLEWLGVSIPSAAAANAFTAVRASLPQACRMDLAIEVIDVLTRMIRQRTPRKTWVLNAYHQLKTEWGRRPTYLEFHLHSGVDSRLVRQEFGSFVGVLEAADDLSPHDQEIWSRYHDWISEVEKTPMVKSYKMVLLQAMLNRGPKTWWESITPTEAAPYFHRYLTSMEYRKRIDFSDKATRALWDYRESKMASLIRRMPMSQWSSSSAGWVTLDAEGFQVRLTARDEGVLTTLYEWTREIAEYRLHWYFERKERSQGSFTSD</sequence>
<dbReference type="InterPro" id="IPR050742">
    <property type="entry name" value="Helicase_Restrict-Modif_Enz"/>
</dbReference>
<dbReference type="PANTHER" id="PTHR47396:SF1">
    <property type="entry name" value="ATP-DEPENDENT HELICASE IRC3-RELATED"/>
    <property type="match status" value="1"/>
</dbReference>
<evidence type="ECO:0000259" key="1">
    <source>
        <dbReference type="PROSITE" id="PS51192"/>
    </source>
</evidence>
<dbReference type="Pfam" id="PF00271">
    <property type="entry name" value="Helicase_C"/>
    <property type="match status" value="1"/>
</dbReference>
<dbReference type="GO" id="GO:0016787">
    <property type="term" value="F:hydrolase activity"/>
    <property type="evidence" value="ECO:0007669"/>
    <property type="project" value="InterPro"/>
</dbReference>
<keyword evidence="3" id="KW-0547">Nucleotide-binding</keyword>
<dbReference type="CDD" id="cd18799">
    <property type="entry name" value="SF2_C_EcoAI-like"/>
    <property type="match status" value="1"/>
</dbReference>
<dbReference type="SMART" id="SM00490">
    <property type="entry name" value="HELICc"/>
    <property type="match status" value="1"/>
</dbReference>
<dbReference type="SUPFAM" id="SSF56024">
    <property type="entry name" value="Phospholipase D/nuclease"/>
    <property type="match status" value="1"/>
</dbReference>
<evidence type="ECO:0000313" key="4">
    <source>
        <dbReference type="Proteomes" id="UP000242972"/>
    </source>
</evidence>
<dbReference type="Gene3D" id="3.40.50.300">
    <property type="entry name" value="P-loop containing nucleotide triphosphate hydrolases"/>
    <property type="match status" value="2"/>
</dbReference>
<dbReference type="Pfam" id="PF13091">
    <property type="entry name" value="PLDc_2"/>
    <property type="match status" value="1"/>
</dbReference>
<accession>A0A2T2XJ20</accession>
<dbReference type="PROSITE" id="PS51192">
    <property type="entry name" value="HELICASE_ATP_BIND_1"/>
    <property type="match status" value="1"/>
</dbReference>
<dbReference type="PROSITE" id="PS51194">
    <property type="entry name" value="HELICASE_CTER"/>
    <property type="match status" value="1"/>
</dbReference>
<dbReference type="InterPro" id="IPR025202">
    <property type="entry name" value="PLD-like_dom"/>
</dbReference>
<dbReference type="Proteomes" id="UP000242972">
    <property type="component" value="Unassembled WGS sequence"/>
</dbReference>
<dbReference type="CDD" id="cd18032">
    <property type="entry name" value="DEXHc_RE_I_III_res"/>
    <property type="match status" value="1"/>
</dbReference>
<reference evidence="3 4" key="1">
    <citation type="journal article" date="2014" name="BMC Genomics">
        <title>Comparison of environmental and isolate Sulfobacillus genomes reveals diverse carbon, sulfur, nitrogen, and hydrogen metabolisms.</title>
        <authorList>
            <person name="Justice N.B."/>
            <person name="Norman A."/>
            <person name="Brown C.T."/>
            <person name="Singh A."/>
            <person name="Thomas B.C."/>
            <person name="Banfield J.F."/>
        </authorList>
    </citation>
    <scope>NUCLEOTIDE SEQUENCE [LARGE SCALE GENOMIC DNA]</scope>
    <source>
        <strain evidence="3">AMDSBA4</strain>
    </source>
</reference>
<keyword evidence="3" id="KW-0378">Hydrolase</keyword>
<proteinExistence type="predicted"/>
<dbReference type="GO" id="GO:0004386">
    <property type="term" value="F:helicase activity"/>
    <property type="evidence" value="ECO:0007669"/>
    <property type="project" value="UniProtKB-KW"/>
</dbReference>
<feature type="domain" description="Helicase C-terminal" evidence="2">
    <location>
        <begin position="411"/>
        <end position="575"/>
    </location>
</feature>
<dbReference type="SMART" id="SM00487">
    <property type="entry name" value="DEXDc"/>
    <property type="match status" value="1"/>
</dbReference>
<dbReference type="GO" id="GO:0005524">
    <property type="term" value="F:ATP binding"/>
    <property type="evidence" value="ECO:0007669"/>
    <property type="project" value="InterPro"/>
</dbReference>